<dbReference type="InterPro" id="IPR018957">
    <property type="entry name" value="Znf_C3HC4_RING-type"/>
</dbReference>
<accession>A0AAD1XN02</accession>
<evidence type="ECO:0000259" key="11">
    <source>
        <dbReference type="PROSITE" id="PS50089"/>
    </source>
</evidence>
<keyword evidence="10" id="KW-0472">Membrane</keyword>
<evidence type="ECO:0000259" key="12">
    <source>
        <dbReference type="PROSITE" id="PS51873"/>
    </source>
</evidence>
<dbReference type="InterPro" id="IPR017907">
    <property type="entry name" value="Znf_RING_CS"/>
</dbReference>
<dbReference type="InterPro" id="IPR001841">
    <property type="entry name" value="Znf_RING"/>
</dbReference>
<feature type="transmembrane region" description="Helical" evidence="10">
    <location>
        <begin position="206"/>
        <end position="226"/>
    </location>
</feature>
<evidence type="ECO:0000256" key="2">
    <source>
        <dbReference type="ARBA" id="ARBA00012251"/>
    </source>
</evidence>
<evidence type="ECO:0000256" key="3">
    <source>
        <dbReference type="ARBA" id="ARBA00022679"/>
    </source>
</evidence>
<evidence type="ECO:0000256" key="5">
    <source>
        <dbReference type="ARBA" id="ARBA00022737"/>
    </source>
</evidence>
<comment type="caution">
    <text evidence="13">The sequence shown here is derived from an EMBL/GenBank/DDBJ whole genome shotgun (WGS) entry which is preliminary data.</text>
</comment>
<evidence type="ECO:0000313" key="13">
    <source>
        <dbReference type="EMBL" id="CAI2375642.1"/>
    </source>
</evidence>
<dbReference type="Gene3D" id="1.20.120.1750">
    <property type="match status" value="1"/>
</dbReference>
<dbReference type="InterPro" id="IPR002867">
    <property type="entry name" value="IBR_dom"/>
</dbReference>
<evidence type="ECO:0000256" key="8">
    <source>
        <dbReference type="ARBA" id="ARBA00022833"/>
    </source>
</evidence>
<protein>
    <recommendedName>
        <fullName evidence="2">RBR-type E3 ubiquitin transferase</fullName>
        <ecNumber evidence="2">2.3.2.31</ecNumber>
    </recommendedName>
</protein>
<keyword evidence="3" id="KW-0808">Transferase</keyword>
<dbReference type="EMBL" id="CAMPGE010017134">
    <property type="protein sequence ID" value="CAI2375642.1"/>
    <property type="molecule type" value="Genomic_DNA"/>
</dbReference>
<feature type="domain" description="RING-type" evidence="12">
    <location>
        <begin position="1"/>
        <end position="198"/>
    </location>
</feature>
<evidence type="ECO:0000256" key="7">
    <source>
        <dbReference type="ARBA" id="ARBA00022786"/>
    </source>
</evidence>
<proteinExistence type="predicted"/>
<dbReference type="Proteomes" id="UP001295684">
    <property type="component" value="Unassembled WGS sequence"/>
</dbReference>
<dbReference type="PROSITE" id="PS00518">
    <property type="entry name" value="ZF_RING_1"/>
    <property type="match status" value="1"/>
</dbReference>
<evidence type="ECO:0000256" key="4">
    <source>
        <dbReference type="ARBA" id="ARBA00022723"/>
    </source>
</evidence>
<dbReference type="InterPro" id="IPR044066">
    <property type="entry name" value="TRIAD_supradom"/>
</dbReference>
<dbReference type="AlphaFoldDB" id="A0AAD1XN02"/>
<keyword evidence="4" id="KW-0479">Metal-binding</keyword>
<keyword evidence="7" id="KW-0833">Ubl conjugation pathway</keyword>
<dbReference type="PROSITE" id="PS51873">
    <property type="entry name" value="TRIAD"/>
    <property type="match status" value="1"/>
</dbReference>
<dbReference type="GO" id="GO:0016567">
    <property type="term" value="P:protein ubiquitination"/>
    <property type="evidence" value="ECO:0007669"/>
    <property type="project" value="InterPro"/>
</dbReference>
<evidence type="ECO:0000313" key="14">
    <source>
        <dbReference type="Proteomes" id="UP001295684"/>
    </source>
</evidence>
<dbReference type="CDD" id="cd20336">
    <property type="entry name" value="Rcat_RBR"/>
    <property type="match status" value="1"/>
</dbReference>
<dbReference type="SMART" id="SM00647">
    <property type="entry name" value="IBR"/>
    <property type="match status" value="1"/>
</dbReference>
<evidence type="ECO:0000256" key="9">
    <source>
        <dbReference type="PROSITE-ProRule" id="PRU00175"/>
    </source>
</evidence>
<dbReference type="Pfam" id="PF01485">
    <property type="entry name" value="IBR"/>
    <property type="match status" value="1"/>
</dbReference>
<organism evidence="13 14">
    <name type="scientific">Euplotes crassus</name>
    <dbReference type="NCBI Taxonomy" id="5936"/>
    <lineage>
        <taxon>Eukaryota</taxon>
        <taxon>Sar</taxon>
        <taxon>Alveolata</taxon>
        <taxon>Ciliophora</taxon>
        <taxon>Intramacronucleata</taxon>
        <taxon>Spirotrichea</taxon>
        <taxon>Hypotrichia</taxon>
        <taxon>Euplotida</taxon>
        <taxon>Euplotidae</taxon>
        <taxon>Moneuplotes</taxon>
    </lineage>
</organism>
<reference evidence="13" key="1">
    <citation type="submission" date="2023-07" db="EMBL/GenBank/DDBJ databases">
        <authorList>
            <consortium name="AG Swart"/>
            <person name="Singh M."/>
            <person name="Singh A."/>
            <person name="Seah K."/>
            <person name="Emmerich C."/>
        </authorList>
    </citation>
    <scope>NUCLEOTIDE SEQUENCE</scope>
    <source>
        <strain evidence="13">DP1</strain>
    </source>
</reference>
<dbReference type="Pfam" id="PF00097">
    <property type="entry name" value="zf-C3HC4"/>
    <property type="match status" value="1"/>
</dbReference>
<evidence type="ECO:0000256" key="1">
    <source>
        <dbReference type="ARBA" id="ARBA00001798"/>
    </source>
</evidence>
<evidence type="ECO:0000256" key="10">
    <source>
        <dbReference type="SAM" id="Phobius"/>
    </source>
</evidence>
<dbReference type="GO" id="GO:0061630">
    <property type="term" value="F:ubiquitin protein ligase activity"/>
    <property type="evidence" value="ECO:0007669"/>
    <property type="project" value="UniProtKB-EC"/>
</dbReference>
<gene>
    <name evidence="13" type="ORF">ECRASSUSDP1_LOCUS17005</name>
</gene>
<keyword evidence="14" id="KW-1185">Reference proteome</keyword>
<dbReference type="InterPro" id="IPR013083">
    <property type="entry name" value="Znf_RING/FYVE/PHD"/>
</dbReference>
<dbReference type="InterPro" id="IPR031127">
    <property type="entry name" value="E3_UB_ligase_RBR"/>
</dbReference>
<feature type="domain" description="RING-type" evidence="11">
    <location>
        <begin position="11"/>
        <end position="45"/>
    </location>
</feature>
<keyword evidence="10" id="KW-0812">Transmembrane</keyword>
<sequence length="287" mass="32846">MKFGDLSDKTVTLECKHTFCYECLRQHFSHQIRRKVLQNTCPSCHRAVSEDLAQTVLSSADIGRLLSFKRHDMVDKDTDLYWCPQPGCKLYVRALGIKPGTTHKATCECGHTFCTGCHEAWHEGKSCRKFQVRRMGTLVNNKVVKPCPKCDTLIEKNQGCDHMTCSVCKYEFWWTTGERYGLFQRPQLQQPEAVNGREVMGLDSLAWVWVVLLFPVLPFYIIWIILGKFSNENNCQTNFCICIALSIYLLFAILWIPFCVAIYAVYIVIIVIGVIIAVLVLLSDDDD</sequence>
<name>A0AAD1XN02_EUPCR</name>
<keyword evidence="6 9" id="KW-0863">Zinc-finger</keyword>
<dbReference type="SUPFAM" id="SSF57850">
    <property type="entry name" value="RING/U-box"/>
    <property type="match status" value="3"/>
</dbReference>
<dbReference type="Pfam" id="PF22191">
    <property type="entry name" value="IBR_1"/>
    <property type="match status" value="1"/>
</dbReference>
<comment type="catalytic activity">
    <reaction evidence="1">
        <text>[E2 ubiquitin-conjugating enzyme]-S-ubiquitinyl-L-cysteine + [acceptor protein]-L-lysine = [E2 ubiquitin-conjugating enzyme]-L-cysteine + [acceptor protein]-N(6)-ubiquitinyl-L-lysine.</text>
        <dbReference type="EC" id="2.3.2.31"/>
    </reaction>
</comment>
<dbReference type="GO" id="GO:0008270">
    <property type="term" value="F:zinc ion binding"/>
    <property type="evidence" value="ECO:0007669"/>
    <property type="project" value="UniProtKB-KW"/>
</dbReference>
<dbReference type="Gene3D" id="3.30.40.10">
    <property type="entry name" value="Zinc/RING finger domain, C3HC4 (zinc finger)"/>
    <property type="match status" value="1"/>
</dbReference>
<dbReference type="PANTHER" id="PTHR11685">
    <property type="entry name" value="RBR FAMILY RING FINGER AND IBR DOMAIN-CONTAINING"/>
    <property type="match status" value="1"/>
</dbReference>
<keyword evidence="10" id="KW-1133">Transmembrane helix</keyword>
<dbReference type="EC" id="2.3.2.31" evidence="2"/>
<feature type="transmembrane region" description="Helical" evidence="10">
    <location>
        <begin position="262"/>
        <end position="282"/>
    </location>
</feature>
<evidence type="ECO:0000256" key="6">
    <source>
        <dbReference type="ARBA" id="ARBA00022771"/>
    </source>
</evidence>
<feature type="transmembrane region" description="Helical" evidence="10">
    <location>
        <begin position="238"/>
        <end position="256"/>
    </location>
</feature>
<dbReference type="PROSITE" id="PS50089">
    <property type="entry name" value="ZF_RING_2"/>
    <property type="match status" value="1"/>
</dbReference>
<keyword evidence="5" id="KW-0677">Repeat</keyword>
<keyword evidence="8" id="KW-0862">Zinc</keyword>